<dbReference type="GO" id="GO:0005886">
    <property type="term" value="C:plasma membrane"/>
    <property type="evidence" value="ECO:0007669"/>
    <property type="project" value="UniProtKB-SubCell"/>
</dbReference>
<dbReference type="Pfam" id="PF04535">
    <property type="entry name" value="CASP_dom"/>
    <property type="match status" value="1"/>
</dbReference>
<feature type="transmembrane region" description="Helical" evidence="8">
    <location>
        <begin position="180"/>
        <end position="198"/>
    </location>
</feature>
<dbReference type="AlphaFoldDB" id="A0ABC8XCB5"/>
<feature type="domain" description="Casparian strip membrane protein" evidence="10">
    <location>
        <begin position="60"/>
        <end position="188"/>
    </location>
</feature>
<feature type="compositionally biased region" description="Low complexity" evidence="9">
    <location>
        <begin position="1"/>
        <end position="11"/>
    </location>
</feature>
<feature type="transmembrane region" description="Helical" evidence="8">
    <location>
        <begin position="97"/>
        <end position="121"/>
    </location>
</feature>
<dbReference type="PANTHER" id="PTHR32021:SF19">
    <property type="entry name" value="CASP-LIKE PROTEIN 5A2"/>
    <property type="match status" value="1"/>
</dbReference>
<feature type="region of interest" description="Disordered" evidence="9">
    <location>
        <begin position="1"/>
        <end position="62"/>
    </location>
</feature>
<evidence type="ECO:0000256" key="2">
    <source>
        <dbReference type="ARBA" id="ARBA00007651"/>
    </source>
</evidence>
<organism evidence="11 12">
    <name type="scientific">Urochloa decumbens</name>
    <dbReference type="NCBI Taxonomy" id="240449"/>
    <lineage>
        <taxon>Eukaryota</taxon>
        <taxon>Viridiplantae</taxon>
        <taxon>Streptophyta</taxon>
        <taxon>Embryophyta</taxon>
        <taxon>Tracheophyta</taxon>
        <taxon>Spermatophyta</taxon>
        <taxon>Magnoliopsida</taxon>
        <taxon>Liliopsida</taxon>
        <taxon>Poales</taxon>
        <taxon>Poaceae</taxon>
        <taxon>PACMAD clade</taxon>
        <taxon>Panicoideae</taxon>
        <taxon>Panicodae</taxon>
        <taxon>Paniceae</taxon>
        <taxon>Melinidinae</taxon>
        <taxon>Urochloa</taxon>
    </lineage>
</organism>
<gene>
    <name evidence="11" type="ORF">URODEC1_LOCUS22870</name>
</gene>
<name>A0ABC8XCB5_9POAL</name>
<evidence type="ECO:0000256" key="1">
    <source>
        <dbReference type="ARBA" id="ARBA00004651"/>
    </source>
</evidence>
<evidence type="ECO:0000256" key="3">
    <source>
        <dbReference type="ARBA" id="ARBA00011489"/>
    </source>
</evidence>
<reference evidence="11" key="1">
    <citation type="submission" date="2024-10" db="EMBL/GenBank/DDBJ databases">
        <authorList>
            <person name="Ryan C."/>
        </authorList>
    </citation>
    <scope>NUCLEOTIDE SEQUENCE [LARGE SCALE GENOMIC DNA]</scope>
</reference>
<evidence type="ECO:0000256" key="6">
    <source>
        <dbReference type="ARBA" id="ARBA00022989"/>
    </source>
</evidence>
<comment type="subunit">
    <text evidence="3 8">Homodimer and heterodimers.</text>
</comment>
<accession>A0ABC8XCB5</accession>
<comment type="similarity">
    <text evidence="2 8">Belongs to the Casparian strip membrane proteins (CASP) family.</text>
</comment>
<keyword evidence="4 8" id="KW-1003">Cell membrane</keyword>
<feature type="compositionally biased region" description="Gly residues" evidence="9">
    <location>
        <begin position="29"/>
        <end position="43"/>
    </location>
</feature>
<evidence type="ECO:0000256" key="4">
    <source>
        <dbReference type="ARBA" id="ARBA00022475"/>
    </source>
</evidence>
<keyword evidence="5 8" id="KW-0812">Transmembrane</keyword>
<evidence type="ECO:0000256" key="8">
    <source>
        <dbReference type="RuleBase" id="RU361233"/>
    </source>
</evidence>
<evidence type="ECO:0000259" key="10">
    <source>
        <dbReference type="Pfam" id="PF04535"/>
    </source>
</evidence>
<evidence type="ECO:0000256" key="7">
    <source>
        <dbReference type="ARBA" id="ARBA00023136"/>
    </source>
</evidence>
<evidence type="ECO:0000256" key="5">
    <source>
        <dbReference type="ARBA" id="ARBA00022692"/>
    </source>
</evidence>
<protein>
    <recommendedName>
        <fullName evidence="8">CASP-like protein</fullName>
    </recommendedName>
</protein>
<dbReference type="PANTHER" id="PTHR32021">
    <property type="entry name" value="CASP-LIKE PROTEIN 5B3"/>
    <property type="match status" value="1"/>
</dbReference>
<dbReference type="EMBL" id="OZ075124">
    <property type="protein sequence ID" value="CAL4924507.1"/>
    <property type="molecule type" value="Genomic_DNA"/>
</dbReference>
<feature type="transmembrane region" description="Helical" evidence="8">
    <location>
        <begin position="133"/>
        <end position="160"/>
    </location>
</feature>
<keyword evidence="7 8" id="KW-0472">Membrane</keyword>
<comment type="subcellular location">
    <subcellularLocation>
        <location evidence="1 8">Cell membrane</location>
        <topology evidence="1 8">Multi-pass membrane protein</topology>
    </subcellularLocation>
</comment>
<keyword evidence="12" id="KW-1185">Reference proteome</keyword>
<dbReference type="InterPro" id="IPR006702">
    <property type="entry name" value="CASP_dom"/>
</dbReference>
<proteinExistence type="inferred from homology"/>
<evidence type="ECO:0000313" key="12">
    <source>
        <dbReference type="Proteomes" id="UP001497457"/>
    </source>
</evidence>
<dbReference type="InterPro" id="IPR045009">
    <property type="entry name" value="CASPL-5"/>
</dbReference>
<evidence type="ECO:0000256" key="9">
    <source>
        <dbReference type="SAM" id="MobiDB-lite"/>
    </source>
</evidence>
<feature type="transmembrane region" description="Helical" evidence="8">
    <location>
        <begin position="66"/>
        <end position="85"/>
    </location>
</feature>
<sequence length="203" mass="20900">MRASRPAVHPVEAPPPPPTVAAQAQEQGQGQGEGQGQGQGQGEGVAHPRGVRMKDPPGAPGTPAGLGLRLAQAFFAAAALAVMASTNDFPSVSAFSYLVAAAILQCLWSLSLAFIDIYALLVKRSLRNARAVCIFTIGDGITGTLTLGAACASAGITVLIGNDLNICAENHCASFETATAMAFISWFALAPSCILNFWSMASR</sequence>
<keyword evidence="6 8" id="KW-1133">Transmembrane helix</keyword>
<evidence type="ECO:0000313" key="11">
    <source>
        <dbReference type="EMBL" id="CAL4924507.1"/>
    </source>
</evidence>
<dbReference type="Proteomes" id="UP001497457">
    <property type="component" value="Chromosome 14rd"/>
</dbReference>